<dbReference type="Proteomes" id="UP000004736">
    <property type="component" value="Unassembled WGS sequence"/>
</dbReference>
<dbReference type="EMBL" id="ACIM02000001">
    <property type="protein sequence ID" value="EEW97456.1"/>
    <property type="molecule type" value="Genomic_DNA"/>
</dbReference>
<dbReference type="RefSeq" id="WP_007070388.1">
    <property type="nucleotide sequence ID" value="NZ_GG698602.1"/>
</dbReference>
<dbReference type="GeneID" id="78278031"/>
<comment type="caution">
    <text evidence="1">The sequence shown here is derived from an EMBL/GenBank/DDBJ whole genome shotgun (WGS) entry which is preliminary data.</text>
</comment>
<evidence type="ECO:0000313" key="2">
    <source>
        <dbReference type="Proteomes" id="UP000004736"/>
    </source>
</evidence>
<dbReference type="STRING" id="592028.GCWU000321_01450"/>
<accession>C9LPH0</accession>
<proteinExistence type="predicted"/>
<sequence>MKRGFINLMCTAETTVEINVIIDEIIMERNTRVGMWLKQIYRKYFAGSSPEEMERFISQ</sequence>
<dbReference type="HOGENOM" id="CLU_2952995_0_0_9"/>
<keyword evidence="2" id="KW-1185">Reference proteome</keyword>
<reference evidence="1" key="1">
    <citation type="submission" date="2009-09" db="EMBL/GenBank/DDBJ databases">
        <authorList>
            <person name="Weinstock G."/>
            <person name="Sodergren E."/>
            <person name="Clifton S."/>
            <person name="Fulton L."/>
            <person name="Fulton B."/>
            <person name="Courtney L."/>
            <person name="Fronick C."/>
            <person name="Harrison M."/>
            <person name="Strong C."/>
            <person name="Farmer C."/>
            <person name="Delahaunty K."/>
            <person name="Markovic C."/>
            <person name="Hall O."/>
            <person name="Minx P."/>
            <person name="Tomlinson C."/>
            <person name="Mitreva M."/>
            <person name="Nelson J."/>
            <person name="Hou S."/>
            <person name="Wollam A."/>
            <person name="Pepin K.H."/>
            <person name="Johnson M."/>
            <person name="Bhonagiri V."/>
            <person name="Nash W.E."/>
            <person name="Warren W."/>
            <person name="Chinwalla A."/>
            <person name="Mardis E.R."/>
            <person name="Wilson R.K."/>
        </authorList>
    </citation>
    <scope>NUCLEOTIDE SEQUENCE [LARGE SCALE GENOMIC DNA]</scope>
    <source>
        <strain evidence="1">DSM 15470</strain>
    </source>
</reference>
<gene>
    <name evidence="1" type="ORF">GCWU000321_01450</name>
</gene>
<evidence type="ECO:0000313" key="1">
    <source>
        <dbReference type="EMBL" id="EEW97456.1"/>
    </source>
</evidence>
<organism evidence="1 2">
    <name type="scientific">Dialister invisus DSM 15470</name>
    <dbReference type="NCBI Taxonomy" id="592028"/>
    <lineage>
        <taxon>Bacteria</taxon>
        <taxon>Bacillati</taxon>
        <taxon>Bacillota</taxon>
        <taxon>Negativicutes</taxon>
        <taxon>Veillonellales</taxon>
        <taxon>Veillonellaceae</taxon>
        <taxon>Dialister</taxon>
    </lineage>
</organism>
<dbReference type="AlphaFoldDB" id="C9LPH0"/>
<name>C9LPH0_9FIRM</name>
<protein>
    <submittedName>
        <fullName evidence="1">Uncharacterized protein</fullName>
    </submittedName>
</protein>